<dbReference type="Pfam" id="PF13193">
    <property type="entry name" value="AMP-binding_C"/>
    <property type="match status" value="1"/>
</dbReference>
<sequence>MLDYLPLSFADDLDQRARFYVNDPAYIQDERRITHGQLLASALNLGSALYKAGVRHQDRVGILSMNSIEFGEIMAAAQWAGFVLAPVNFRLAPAEIASIINDSKPKLFFFEKQYLAVIEQIRDQLPSIETYICIDGETDWAISLATFAATGDEAGPPIRAREEDICCLIYTSGTTGKPKGVIWGHREYRQLIQVDTWLCDMQQPDTTLIVMPMFHLGGMVISLSQHVRGGAAYLQRQFEPLDVLKAIEKEKLSILLLAPTMVQMVLDHPYVAEADLSSVRTIIYSAAPMPVPVLKRAIEVLDGCGFVNLFGQSEVCMFCLSTEHHRPDGDERDRKRLGSVGKPYPNLLAKIIDDNGNECAIGEPGEIVVQSSAMFRGYWNNHPTTLETLRGGWCHTGDMGKFDDDGFLYLVDRKKDMIITGGENVYSREVEEALLQHPAISECAVIGVPDPKWGENVCAVVVFKAGQNASENALIEHCRNLIASYKKPKQVIAVDALPKLVTGKINKIELRNLYAKPAH</sequence>
<dbReference type="InterPro" id="IPR000873">
    <property type="entry name" value="AMP-dep_synth/lig_dom"/>
</dbReference>
<evidence type="ECO:0000256" key="1">
    <source>
        <dbReference type="ARBA" id="ARBA00006432"/>
    </source>
</evidence>
<proteinExistence type="inferred from homology"/>
<dbReference type="InterPro" id="IPR045851">
    <property type="entry name" value="AMP-bd_C_sf"/>
</dbReference>
<dbReference type="Gene3D" id="3.40.50.12780">
    <property type="entry name" value="N-terminal domain of ligase-like"/>
    <property type="match status" value="1"/>
</dbReference>
<gene>
    <name evidence="5" type="ORF">EGJ28_07595</name>
</gene>
<dbReference type="Pfam" id="PF00501">
    <property type="entry name" value="AMP-binding"/>
    <property type="match status" value="1"/>
</dbReference>
<dbReference type="EMBL" id="RHQL01000002">
    <property type="protein sequence ID" value="RRV13463.1"/>
    <property type="molecule type" value="Genomic_DNA"/>
</dbReference>
<protein>
    <submittedName>
        <fullName evidence="5">Long-chain-fatty-acid--CoA ligase</fullName>
    </submittedName>
</protein>
<comment type="caution">
    <text evidence="5">The sequence shown here is derived from an EMBL/GenBank/DDBJ whole genome shotgun (WGS) entry which is preliminary data.</text>
</comment>
<dbReference type="SUPFAM" id="SSF56801">
    <property type="entry name" value="Acetyl-CoA synthetase-like"/>
    <property type="match status" value="1"/>
</dbReference>
<dbReference type="NCBIfam" id="NF004837">
    <property type="entry name" value="PRK06187.1"/>
    <property type="match status" value="1"/>
</dbReference>
<accession>A0A427EA59</accession>
<evidence type="ECO:0000313" key="6">
    <source>
        <dbReference type="Proteomes" id="UP000276506"/>
    </source>
</evidence>
<dbReference type="RefSeq" id="WP_125876803.1">
    <property type="nucleotide sequence ID" value="NZ_RHQL01000002.1"/>
</dbReference>
<dbReference type="InterPro" id="IPR025110">
    <property type="entry name" value="AMP-bd_C"/>
</dbReference>
<dbReference type="InterPro" id="IPR042099">
    <property type="entry name" value="ANL_N_sf"/>
</dbReference>
<dbReference type="PANTHER" id="PTHR43201:SF5">
    <property type="entry name" value="MEDIUM-CHAIN ACYL-COA LIGASE ACSF2, MITOCHONDRIAL"/>
    <property type="match status" value="1"/>
</dbReference>
<dbReference type="GO" id="GO:0031956">
    <property type="term" value="F:medium-chain fatty acid-CoA ligase activity"/>
    <property type="evidence" value="ECO:0007669"/>
    <property type="project" value="TreeGrafter"/>
</dbReference>
<evidence type="ECO:0000313" key="5">
    <source>
        <dbReference type="EMBL" id="RRV13463.1"/>
    </source>
</evidence>
<name>A0A427EA59_9GAMM</name>
<dbReference type="PROSITE" id="PS00455">
    <property type="entry name" value="AMP_BINDING"/>
    <property type="match status" value="1"/>
</dbReference>
<dbReference type="PANTHER" id="PTHR43201">
    <property type="entry name" value="ACYL-COA SYNTHETASE"/>
    <property type="match status" value="1"/>
</dbReference>
<organism evidence="5 6">
    <name type="scientific">Stutzerimonas xanthomarina</name>
    <dbReference type="NCBI Taxonomy" id="271420"/>
    <lineage>
        <taxon>Bacteria</taxon>
        <taxon>Pseudomonadati</taxon>
        <taxon>Pseudomonadota</taxon>
        <taxon>Gammaproteobacteria</taxon>
        <taxon>Pseudomonadales</taxon>
        <taxon>Pseudomonadaceae</taxon>
        <taxon>Stutzerimonas</taxon>
    </lineage>
</organism>
<evidence type="ECO:0000259" key="3">
    <source>
        <dbReference type="Pfam" id="PF00501"/>
    </source>
</evidence>
<keyword evidence="2 5" id="KW-0436">Ligase</keyword>
<dbReference type="InterPro" id="IPR020845">
    <property type="entry name" value="AMP-binding_CS"/>
</dbReference>
<dbReference type="AlphaFoldDB" id="A0A427EA59"/>
<evidence type="ECO:0000259" key="4">
    <source>
        <dbReference type="Pfam" id="PF13193"/>
    </source>
</evidence>
<feature type="domain" description="AMP-binding enzyme C-terminal" evidence="4">
    <location>
        <begin position="429"/>
        <end position="504"/>
    </location>
</feature>
<dbReference type="FunFam" id="3.30.300.30:FF:000008">
    <property type="entry name" value="2,3-dihydroxybenzoate-AMP ligase"/>
    <property type="match status" value="1"/>
</dbReference>
<reference evidence="5 6" key="1">
    <citation type="submission" date="2018-10" db="EMBL/GenBank/DDBJ databases">
        <title>Transmission dynamics of multidrug resistant bacteria on intensive care unit surfaces.</title>
        <authorList>
            <person name="D'Souza A.W."/>
            <person name="Potter R.F."/>
            <person name="Wallace M."/>
            <person name="Shupe A."/>
            <person name="Patel S."/>
            <person name="Sun S."/>
            <person name="Gul D."/>
            <person name="Kwon J.H."/>
            <person name="Andleeb S."/>
            <person name="Burnham C.-A.D."/>
            <person name="Dantas G."/>
        </authorList>
    </citation>
    <scope>NUCLEOTIDE SEQUENCE [LARGE SCALE GENOMIC DNA]</scope>
    <source>
        <strain evidence="5 6">PX_177</strain>
    </source>
</reference>
<dbReference type="Proteomes" id="UP000276506">
    <property type="component" value="Unassembled WGS sequence"/>
</dbReference>
<evidence type="ECO:0000256" key="2">
    <source>
        <dbReference type="ARBA" id="ARBA00022598"/>
    </source>
</evidence>
<dbReference type="Gene3D" id="3.30.300.30">
    <property type="match status" value="1"/>
</dbReference>
<feature type="domain" description="AMP-dependent synthetase/ligase" evidence="3">
    <location>
        <begin position="14"/>
        <end position="379"/>
    </location>
</feature>
<dbReference type="GO" id="GO:0006631">
    <property type="term" value="P:fatty acid metabolic process"/>
    <property type="evidence" value="ECO:0007669"/>
    <property type="project" value="TreeGrafter"/>
</dbReference>
<comment type="similarity">
    <text evidence="1">Belongs to the ATP-dependent AMP-binding enzyme family.</text>
</comment>